<dbReference type="PRINTS" id="PR00081">
    <property type="entry name" value="GDHRDH"/>
</dbReference>
<sequence length="274" mass="30189">MGKTILITGASSGIGKATTKKFQAKGWNVIATMRSPEKENELTSLDNVLVTKLDVQDLTSITNAIEEGIDTFGKIDVVLNNAGYGILGTFESVARENITRQFDVNVLGLFDVTRAVLPHFRKNKDGMFINISSVGGKTTFPMMQLYHATKFAVEGFSESLQYELGPIGVKVKIVEPGSIKTDFSGRSMDFQHNNELTEYNEFASGVMTTFEQLMSADNRNSPELVADVIYNAATDGTSTLRYIAGQDAEHLLEARRTMNDAEFLSMMKTNLNIK</sequence>
<dbReference type="Proteomes" id="UP000323188">
    <property type="component" value="Unassembled WGS sequence"/>
</dbReference>
<dbReference type="RefSeq" id="WP_154918742.1">
    <property type="nucleotide sequence ID" value="NZ_VUOE01000002.1"/>
</dbReference>
<dbReference type="PRINTS" id="PR00080">
    <property type="entry name" value="SDRFAMILY"/>
</dbReference>
<dbReference type="Pfam" id="PF00106">
    <property type="entry name" value="adh_short"/>
    <property type="match status" value="1"/>
</dbReference>
<comment type="similarity">
    <text evidence="1 3">Belongs to the short-chain dehydrogenases/reductases (SDR) family.</text>
</comment>
<evidence type="ECO:0000313" key="5">
    <source>
        <dbReference type="Proteomes" id="UP000323188"/>
    </source>
</evidence>
<dbReference type="GO" id="GO:0016491">
    <property type="term" value="F:oxidoreductase activity"/>
    <property type="evidence" value="ECO:0007669"/>
    <property type="project" value="UniProtKB-KW"/>
</dbReference>
<dbReference type="InterPro" id="IPR002347">
    <property type="entry name" value="SDR_fam"/>
</dbReference>
<name>A0A5B2TQ47_9FLAO</name>
<dbReference type="Gene3D" id="3.40.50.720">
    <property type="entry name" value="NAD(P)-binding Rossmann-like Domain"/>
    <property type="match status" value="1"/>
</dbReference>
<keyword evidence="2" id="KW-0560">Oxidoreductase</keyword>
<dbReference type="AlphaFoldDB" id="A0A5B2TQ47"/>
<reference evidence="4 5" key="1">
    <citation type="submission" date="2019-09" db="EMBL/GenBank/DDBJ databases">
        <authorList>
            <person name="Khan S.A."/>
            <person name="Jeon C.O."/>
            <person name="Chun B.H."/>
            <person name="Jeong S.E."/>
        </authorList>
    </citation>
    <scope>NUCLEOTIDE SEQUENCE [LARGE SCALE GENOMIC DNA]</scope>
    <source>
        <strain evidence="4 5">KCTC 42508</strain>
    </source>
</reference>
<dbReference type="PANTHER" id="PTHR43976:SF16">
    <property type="entry name" value="SHORT-CHAIN DEHYDROGENASE_REDUCTASE FAMILY PROTEIN"/>
    <property type="match status" value="1"/>
</dbReference>
<dbReference type="SUPFAM" id="SSF51735">
    <property type="entry name" value="NAD(P)-binding Rossmann-fold domains"/>
    <property type="match status" value="1"/>
</dbReference>
<dbReference type="InterPro" id="IPR036291">
    <property type="entry name" value="NAD(P)-bd_dom_sf"/>
</dbReference>
<evidence type="ECO:0000256" key="1">
    <source>
        <dbReference type="ARBA" id="ARBA00006484"/>
    </source>
</evidence>
<organism evidence="4 5">
    <name type="scientific">Maribacter flavus</name>
    <dbReference type="NCBI Taxonomy" id="1658664"/>
    <lineage>
        <taxon>Bacteria</taxon>
        <taxon>Pseudomonadati</taxon>
        <taxon>Bacteroidota</taxon>
        <taxon>Flavobacteriia</taxon>
        <taxon>Flavobacteriales</taxon>
        <taxon>Flavobacteriaceae</taxon>
        <taxon>Maribacter</taxon>
    </lineage>
</organism>
<dbReference type="EMBL" id="VUOE01000002">
    <property type="protein sequence ID" value="KAA2216606.1"/>
    <property type="molecule type" value="Genomic_DNA"/>
</dbReference>
<evidence type="ECO:0000256" key="2">
    <source>
        <dbReference type="ARBA" id="ARBA00023002"/>
    </source>
</evidence>
<dbReference type="InterPro" id="IPR051911">
    <property type="entry name" value="SDR_oxidoreductase"/>
</dbReference>
<gene>
    <name evidence="4" type="ORF">F0361_11440</name>
</gene>
<protein>
    <submittedName>
        <fullName evidence="4">SDR family oxidoreductase</fullName>
    </submittedName>
</protein>
<evidence type="ECO:0000256" key="3">
    <source>
        <dbReference type="RuleBase" id="RU000363"/>
    </source>
</evidence>
<comment type="caution">
    <text evidence="4">The sequence shown here is derived from an EMBL/GenBank/DDBJ whole genome shotgun (WGS) entry which is preliminary data.</text>
</comment>
<dbReference type="PANTHER" id="PTHR43976">
    <property type="entry name" value="SHORT CHAIN DEHYDROGENASE"/>
    <property type="match status" value="1"/>
</dbReference>
<accession>A0A5B2TQ47</accession>
<proteinExistence type="inferred from homology"/>
<dbReference type="CDD" id="cd05374">
    <property type="entry name" value="17beta-HSD-like_SDR_c"/>
    <property type="match status" value="1"/>
</dbReference>
<evidence type="ECO:0000313" key="4">
    <source>
        <dbReference type="EMBL" id="KAA2216606.1"/>
    </source>
</evidence>